<feature type="signal peptide" evidence="1">
    <location>
        <begin position="1"/>
        <end position="23"/>
    </location>
</feature>
<evidence type="ECO:0008006" key="3">
    <source>
        <dbReference type="Google" id="ProtNLM"/>
    </source>
</evidence>
<gene>
    <name evidence="2" type="ORF">KL86DYS1_30547</name>
</gene>
<feature type="chain" id="PRO_5012374650" description="Major fimbrial subunit protein N-terminal domain-containing protein" evidence="1">
    <location>
        <begin position="24"/>
        <end position="327"/>
    </location>
</feature>
<dbReference type="Gene3D" id="2.60.40.2580">
    <property type="match status" value="1"/>
</dbReference>
<keyword evidence="1" id="KW-0732">Signal</keyword>
<name>A0A212JVA1_9BACT</name>
<reference evidence="2" key="1">
    <citation type="submission" date="2016-04" db="EMBL/GenBank/DDBJ databases">
        <authorList>
            <person name="Evans L.H."/>
            <person name="Alamgir A."/>
            <person name="Owens N."/>
            <person name="Weber N.D."/>
            <person name="Virtaneva K."/>
            <person name="Barbian K."/>
            <person name="Babar A."/>
            <person name="Rosenke K."/>
        </authorList>
    </citation>
    <scope>NUCLEOTIDE SEQUENCE</scope>
    <source>
        <strain evidence="2">86-1</strain>
    </source>
</reference>
<dbReference type="EMBL" id="FLUM01000003">
    <property type="protein sequence ID" value="SBW03332.1"/>
    <property type="molecule type" value="Genomic_DNA"/>
</dbReference>
<organism evidence="2">
    <name type="scientific">uncultured Dysgonomonas sp</name>
    <dbReference type="NCBI Taxonomy" id="206096"/>
    <lineage>
        <taxon>Bacteria</taxon>
        <taxon>Pseudomonadati</taxon>
        <taxon>Bacteroidota</taxon>
        <taxon>Bacteroidia</taxon>
        <taxon>Bacteroidales</taxon>
        <taxon>Dysgonomonadaceae</taxon>
        <taxon>Dysgonomonas</taxon>
        <taxon>environmental samples</taxon>
    </lineage>
</organism>
<dbReference type="AlphaFoldDB" id="A0A212JVA1"/>
<dbReference type="RefSeq" id="WP_296942473.1">
    <property type="nucleotide sequence ID" value="NZ_LT599032.1"/>
</dbReference>
<evidence type="ECO:0000313" key="2">
    <source>
        <dbReference type="EMBL" id="SBW03332.1"/>
    </source>
</evidence>
<accession>A0A212JVA1</accession>
<evidence type="ECO:0000256" key="1">
    <source>
        <dbReference type="SAM" id="SignalP"/>
    </source>
</evidence>
<sequence length="327" mass="36474">MHKIYYYILSVMLLLLYSSCSEDTDGYSENKPKSVSIKLVQQTGFSTKVVDEDNLLSEQTVKNLSVFFTEPSSNVIAYKYVYSGFSSVDDYKLITLPLDPAAVLTKDIYIVANYDNVSALNSVSTLDDLKALTTPAVNKTNNLVPENGFCMYGSTLDFNFNDGTNSPAIVNLIRSCAKIRINVTFPENPTLSTNNSFLIQNAAKYTYVIGRTENNLAAADYFTYAAPIALVDNGAHVYTQTTYVYEADNVPKLYIYTYMNGTSTMQEFSTNLPRPIRNHLFDISIEVYSGDVPSGTKSANENKIGQSAYTYKSTINVYDEKGRKVEY</sequence>
<protein>
    <recommendedName>
        <fullName evidence="3">Major fimbrial subunit protein N-terminal domain-containing protein</fullName>
    </recommendedName>
</protein>
<proteinExistence type="predicted"/>